<dbReference type="InterPro" id="IPR036259">
    <property type="entry name" value="MFS_trans_sf"/>
</dbReference>
<accession>A0A9W6WEV3</accession>
<feature type="transmembrane region" description="Helical" evidence="7">
    <location>
        <begin position="399"/>
        <end position="419"/>
    </location>
</feature>
<evidence type="ECO:0000313" key="8">
    <source>
        <dbReference type="EMBL" id="GME66631.1"/>
    </source>
</evidence>
<keyword evidence="5 7" id="KW-0472">Membrane</keyword>
<feature type="transmembrane region" description="Helical" evidence="7">
    <location>
        <begin position="254"/>
        <end position="274"/>
    </location>
</feature>
<organism evidence="8 9">
    <name type="scientific">Candida boidinii</name>
    <name type="common">Yeast</name>
    <dbReference type="NCBI Taxonomy" id="5477"/>
    <lineage>
        <taxon>Eukaryota</taxon>
        <taxon>Fungi</taxon>
        <taxon>Dikarya</taxon>
        <taxon>Ascomycota</taxon>
        <taxon>Saccharomycotina</taxon>
        <taxon>Pichiomycetes</taxon>
        <taxon>Pichiales</taxon>
        <taxon>Pichiaceae</taxon>
        <taxon>Ogataea</taxon>
        <taxon>Ogataea/Candida clade</taxon>
    </lineage>
</organism>
<dbReference type="InterPro" id="IPR011701">
    <property type="entry name" value="MFS"/>
</dbReference>
<gene>
    <name evidence="8" type="ORF">Cboi02_000009000</name>
</gene>
<evidence type="ECO:0000256" key="2">
    <source>
        <dbReference type="ARBA" id="ARBA00022448"/>
    </source>
</evidence>
<keyword evidence="3 7" id="KW-0812">Transmembrane</keyword>
<evidence type="ECO:0000256" key="5">
    <source>
        <dbReference type="ARBA" id="ARBA00023136"/>
    </source>
</evidence>
<evidence type="ECO:0000256" key="4">
    <source>
        <dbReference type="ARBA" id="ARBA00022989"/>
    </source>
</evidence>
<feature type="region of interest" description="Disordered" evidence="6">
    <location>
        <begin position="1"/>
        <end position="44"/>
    </location>
</feature>
<evidence type="ECO:0000256" key="1">
    <source>
        <dbReference type="ARBA" id="ARBA00004141"/>
    </source>
</evidence>
<comment type="subcellular location">
    <subcellularLocation>
        <location evidence="1">Membrane</location>
        <topology evidence="1">Multi-pass membrane protein</topology>
    </subcellularLocation>
</comment>
<keyword evidence="2" id="KW-0813">Transport</keyword>
<protein>
    <submittedName>
        <fullName evidence="8">Unnamed protein product</fullName>
    </submittedName>
</protein>
<sequence>MGLLGKVFGGNNAKSDEAGINETTYEGRRESNGTTSSYSENDEGVAANKAVEFEETAISADDSSDTDSIKTLTGGPPNPFLDTNFATYYRDVYERTKYECRARFDPYFKWSQKEEDKLRRKLDFRVTFLACFMFVALQVDRSNLGQAVSDNMLEDLNMTTANYNTGNTIFYLCFLSAELPSQLVSKRLGADVWIPIQMMSWSIVALAQVGLKDKHGFYACRALLGFLEGGFIPDLVLWLSYFYTGSELAVRLSFFWTTLSLTQIFTSLLAFGILHMRGINGLPGWAWLFLIEGLFTFCIGVCAWFLMVPSAVQTKKRWNPKGWFTEHEEKIIVNKILRDDPTKGDMNNRQGITIFMLYEAIKDYHLWPVYIIGIFAYIPTGVLTAYLTLVLKSMGFSTFNANLLTIPYNVIHIFLLLGITKFSEIVNERSLVCLFQPLYTLPLMGLLRWWKGSMVEKWPTWVIATLILGNPYIHAICVGWCSRNARSIKTRTVSASLYNMFVQAGSIIASNIYKPSDKPLYHKGNTVLFGLAAAMFPILLLTKAFYVFINRRREKKWQALTEEEKEDYIKNTTDEGSFRLDFRFAT</sequence>
<dbReference type="SUPFAM" id="SSF103473">
    <property type="entry name" value="MFS general substrate transporter"/>
    <property type="match status" value="1"/>
</dbReference>
<evidence type="ECO:0000256" key="6">
    <source>
        <dbReference type="SAM" id="MobiDB-lite"/>
    </source>
</evidence>
<feature type="transmembrane region" description="Helical" evidence="7">
    <location>
        <begin position="462"/>
        <end position="481"/>
    </location>
</feature>
<proteinExistence type="predicted"/>
<dbReference type="GO" id="GO:0022857">
    <property type="term" value="F:transmembrane transporter activity"/>
    <property type="evidence" value="ECO:0007669"/>
    <property type="project" value="InterPro"/>
</dbReference>
<evidence type="ECO:0000256" key="7">
    <source>
        <dbReference type="SAM" id="Phobius"/>
    </source>
</evidence>
<dbReference type="GO" id="GO:0016020">
    <property type="term" value="C:membrane"/>
    <property type="evidence" value="ECO:0007669"/>
    <property type="project" value="UniProtKB-SubCell"/>
</dbReference>
<dbReference type="Proteomes" id="UP001165120">
    <property type="component" value="Unassembled WGS sequence"/>
</dbReference>
<keyword evidence="9" id="KW-1185">Reference proteome</keyword>
<feature type="transmembrane region" description="Helical" evidence="7">
    <location>
        <begin position="223"/>
        <end position="242"/>
    </location>
</feature>
<feature type="transmembrane region" description="Helical" evidence="7">
    <location>
        <begin position="366"/>
        <end position="387"/>
    </location>
</feature>
<dbReference type="PANTHER" id="PTHR43791">
    <property type="entry name" value="PERMEASE-RELATED"/>
    <property type="match status" value="1"/>
</dbReference>
<dbReference type="FunFam" id="1.20.1250.20:FF:000106">
    <property type="entry name" value="MFS transporter, putative"/>
    <property type="match status" value="1"/>
</dbReference>
<name>A0A9W6WEV3_CANBO</name>
<keyword evidence="4 7" id="KW-1133">Transmembrane helix</keyword>
<dbReference type="Pfam" id="PF07690">
    <property type="entry name" value="MFS_1"/>
    <property type="match status" value="1"/>
</dbReference>
<dbReference type="Gene3D" id="1.20.1250.20">
    <property type="entry name" value="MFS general substrate transporter like domains"/>
    <property type="match status" value="1"/>
</dbReference>
<feature type="transmembrane region" description="Helical" evidence="7">
    <location>
        <begin position="493"/>
        <end position="513"/>
    </location>
</feature>
<dbReference type="PANTHER" id="PTHR43791:SF29">
    <property type="entry name" value="MAJOR FACILITATOR SUPERFAMILY (MFS) PROFILE DOMAIN-CONTAINING PROTEIN"/>
    <property type="match status" value="1"/>
</dbReference>
<feature type="transmembrane region" description="Helical" evidence="7">
    <location>
        <begin position="431"/>
        <end position="450"/>
    </location>
</feature>
<evidence type="ECO:0000256" key="3">
    <source>
        <dbReference type="ARBA" id="ARBA00022692"/>
    </source>
</evidence>
<dbReference type="FunFam" id="1.20.1250.20:FF:000247">
    <property type="entry name" value="MFS general substrate transporter"/>
    <property type="match status" value="1"/>
</dbReference>
<feature type="transmembrane region" description="Helical" evidence="7">
    <location>
        <begin position="525"/>
        <end position="549"/>
    </location>
</feature>
<feature type="transmembrane region" description="Helical" evidence="7">
    <location>
        <begin position="286"/>
        <end position="307"/>
    </location>
</feature>
<dbReference type="AlphaFoldDB" id="A0A9W6WEV3"/>
<reference evidence="8" key="1">
    <citation type="submission" date="2023-04" db="EMBL/GenBank/DDBJ databases">
        <title>Candida boidinii NBRC 10035.</title>
        <authorList>
            <person name="Ichikawa N."/>
            <person name="Sato H."/>
            <person name="Tonouchi N."/>
        </authorList>
    </citation>
    <scope>NUCLEOTIDE SEQUENCE</scope>
    <source>
        <strain evidence="8">NBRC 10035</strain>
    </source>
</reference>
<comment type="caution">
    <text evidence="8">The sequence shown here is derived from an EMBL/GenBank/DDBJ whole genome shotgun (WGS) entry which is preliminary data.</text>
</comment>
<evidence type="ECO:0000313" key="9">
    <source>
        <dbReference type="Proteomes" id="UP001165120"/>
    </source>
</evidence>
<dbReference type="EMBL" id="BSXN01000014">
    <property type="protein sequence ID" value="GME66631.1"/>
    <property type="molecule type" value="Genomic_DNA"/>
</dbReference>